<dbReference type="InterPro" id="IPR036901">
    <property type="entry name" value="Asp/Orn_carbamoylTrfase_sf"/>
</dbReference>
<evidence type="ECO:0000313" key="3">
    <source>
        <dbReference type="EMBL" id="GLQ74871.1"/>
    </source>
</evidence>
<dbReference type="InterPro" id="IPR006132">
    <property type="entry name" value="Asp/Orn_carbamoyltranf_P-bd"/>
</dbReference>
<accession>A0AAV5NVZ2</accession>
<dbReference type="GO" id="GO:0006520">
    <property type="term" value="P:amino acid metabolic process"/>
    <property type="evidence" value="ECO:0007669"/>
    <property type="project" value="InterPro"/>
</dbReference>
<dbReference type="PANTHER" id="PTHR45753">
    <property type="entry name" value="ORNITHINE CARBAMOYLTRANSFERASE, MITOCHONDRIAL"/>
    <property type="match status" value="1"/>
</dbReference>
<gene>
    <name evidence="3" type="ORF">GCM10007932_42330</name>
</gene>
<comment type="caution">
    <text evidence="3">The sequence shown here is derived from an EMBL/GenBank/DDBJ whole genome shotgun (WGS) entry which is preliminary data.</text>
</comment>
<dbReference type="Pfam" id="PF02729">
    <property type="entry name" value="OTCace_N"/>
    <property type="match status" value="1"/>
</dbReference>
<keyword evidence="4" id="KW-1185">Reference proteome</keyword>
<dbReference type="Gene3D" id="3.40.50.1370">
    <property type="entry name" value="Aspartate/ornithine carbamoyltransferase"/>
    <property type="match status" value="2"/>
</dbReference>
<dbReference type="Proteomes" id="UP001156690">
    <property type="component" value="Unassembled WGS sequence"/>
</dbReference>
<evidence type="ECO:0000313" key="4">
    <source>
        <dbReference type="Proteomes" id="UP001156690"/>
    </source>
</evidence>
<feature type="domain" description="Aspartate/ornithine carbamoyltransferase carbamoyl-P binding" evidence="2">
    <location>
        <begin position="2"/>
        <end position="134"/>
    </location>
</feature>
<proteinExistence type="predicted"/>
<sequence length="308" mass="34526">MKQLINVDELNLNRITNILDLSKALLDSDGEKYNSLCLGKILSIVFLNESLRTSAILKAAMYKLGGNIIEVSNYVDESSLDVFNSILPLSDLSAIRADYVEFDDLNSRFNVPLINSLCNRDEHSLSSLWHLLTMDILLNGIKGKKVGLYGQTAHCRPYLSLQKLLSKVGCDFYIDPVMDELGNPNVVDDYIVSNGASITKCNIADFISKVDVLLISDGQPMGGSNNDDNQLLLEYSKRYKVFDEKLINKLPDHAIANYMMPRKLVDERSTIDESILNHEKFYNSKMMDFGVYSTMALIIDILGLSCDV</sequence>
<organism evidence="3 4">
    <name type="scientific">Vibrio penaeicida</name>
    <dbReference type="NCBI Taxonomy" id="104609"/>
    <lineage>
        <taxon>Bacteria</taxon>
        <taxon>Pseudomonadati</taxon>
        <taxon>Pseudomonadota</taxon>
        <taxon>Gammaproteobacteria</taxon>
        <taxon>Vibrionales</taxon>
        <taxon>Vibrionaceae</taxon>
        <taxon>Vibrio</taxon>
    </lineage>
</organism>
<reference evidence="4" key="1">
    <citation type="journal article" date="2019" name="Int. J. Syst. Evol. Microbiol.">
        <title>The Global Catalogue of Microorganisms (GCM) 10K type strain sequencing project: providing services to taxonomists for standard genome sequencing and annotation.</title>
        <authorList>
            <consortium name="The Broad Institute Genomics Platform"/>
            <consortium name="The Broad Institute Genome Sequencing Center for Infectious Disease"/>
            <person name="Wu L."/>
            <person name="Ma J."/>
        </authorList>
    </citation>
    <scope>NUCLEOTIDE SEQUENCE [LARGE SCALE GENOMIC DNA]</scope>
    <source>
        <strain evidence="4">NBRC 15640</strain>
    </source>
</reference>
<dbReference type="RefSeq" id="WP_126609711.1">
    <property type="nucleotide sequence ID" value="NZ_AP025144.1"/>
</dbReference>
<dbReference type="AlphaFoldDB" id="A0AAV5NVZ2"/>
<keyword evidence="1" id="KW-0808">Transferase</keyword>
<name>A0AAV5NVZ2_9VIBR</name>
<dbReference type="EMBL" id="BSNX01000066">
    <property type="protein sequence ID" value="GLQ74871.1"/>
    <property type="molecule type" value="Genomic_DNA"/>
</dbReference>
<protein>
    <recommendedName>
        <fullName evidence="2">Aspartate/ornithine carbamoyltransferase carbamoyl-P binding domain-containing protein</fullName>
    </recommendedName>
</protein>
<evidence type="ECO:0000259" key="2">
    <source>
        <dbReference type="Pfam" id="PF02729"/>
    </source>
</evidence>
<dbReference type="GO" id="GO:0016597">
    <property type="term" value="F:amino acid binding"/>
    <property type="evidence" value="ECO:0007669"/>
    <property type="project" value="InterPro"/>
</dbReference>
<dbReference type="SUPFAM" id="SSF53671">
    <property type="entry name" value="Aspartate/ornithine carbamoyltransferase"/>
    <property type="match status" value="1"/>
</dbReference>
<dbReference type="GO" id="GO:0016743">
    <property type="term" value="F:carboxyl- or carbamoyltransferase activity"/>
    <property type="evidence" value="ECO:0007669"/>
    <property type="project" value="InterPro"/>
</dbReference>
<evidence type="ECO:0000256" key="1">
    <source>
        <dbReference type="ARBA" id="ARBA00022679"/>
    </source>
</evidence>